<accession>A0ABX1W0B0</accession>
<name>A0ABX1W0B0_9SPHI</name>
<feature type="modified residue" description="4-aspartylphosphate" evidence="3">
    <location>
        <position position="232"/>
    </location>
</feature>
<evidence type="ECO:0000313" key="5">
    <source>
        <dbReference type="EMBL" id="NNU33654.1"/>
    </source>
</evidence>
<evidence type="ECO:0000256" key="3">
    <source>
        <dbReference type="PROSITE-ProRule" id="PRU00169"/>
    </source>
</evidence>
<dbReference type="PROSITE" id="PS50110">
    <property type="entry name" value="RESPONSE_REGULATORY"/>
    <property type="match status" value="2"/>
</dbReference>
<dbReference type="EMBL" id="JABFCR010000016">
    <property type="protein sequence ID" value="NNU33654.1"/>
    <property type="molecule type" value="Genomic_DNA"/>
</dbReference>
<dbReference type="Proteomes" id="UP000566071">
    <property type="component" value="Unassembled WGS sequence"/>
</dbReference>
<dbReference type="InterPro" id="IPR001789">
    <property type="entry name" value="Sig_transdc_resp-reg_receiver"/>
</dbReference>
<organism evidence="5 6">
    <name type="scientific">Mucilaginibacter humi</name>
    <dbReference type="NCBI Taxonomy" id="2732510"/>
    <lineage>
        <taxon>Bacteria</taxon>
        <taxon>Pseudomonadati</taxon>
        <taxon>Bacteroidota</taxon>
        <taxon>Sphingobacteriia</taxon>
        <taxon>Sphingobacteriales</taxon>
        <taxon>Sphingobacteriaceae</taxon>
        <taxon>Mucilaginibacter</taxon>
    </lineage>
</organism>
<dbReference type="InterPro" id="IPR011006">
    <property type="entry name" value="CheY-like_superfamily"/>
</dbReference>
<evidence type="ECO:0000256" key="2">
    <source>
        <dbReference type="ARBA" id="ARBA00023012"/>
    </source>
</evidence>
<comment type="caution">
    <text evidence="5">The sequence shown here is derived from an EMBL/GenBank/DDBJ whole genome shotgun (WGS) entry which is preliminary data.</text>
</comment>
<evidence type="ECO:0000259" key="4">
    <source>
        <dbReference type="PROSITE" id="PS50110"/>
    </source>
</evidence>
<dbReference type="SMART" id="SM00448">
    <property type="entry name" value="REC"/>
    <property type="match status" value="2"/>
</dbReference>
<proteinExistence type="predicted"/>
<keyword evidence="1 3" id="KW-0597">Phosphoprotein</keyword>
<dbReference type="Pfam" id="PF00072">
    <property type="entry name" value="Response_reg"/>
    <property type="match status" value="2"/>
</dbReference>
<keyword evidence="2" id="KW-0902">Two-component regulatory system</keyword>
<protein>
    <submittedName>
        <fullName evidence="5">Response regulator</fullName>
    </submittedName>
</protein>
<feature type="modified residue" description="4-aspartylphosphate" evidence="3">
    <location>
        <position position="94"/>
    </location>
</feature>
<reference evidence="5 6" key="1">
    <citation type="submission" date="2020-05" db="EMBL/GenBank/DDBJ databases">
        <authorList>
            <person name="Khan S.A."/>
            <person name="Jeon C.O."/>
            <person name="Chun B.H."/>
        </authorList>
    </citation>
    <scope>NUCLEOTIDE SEQUENCE [LARGE SCALE GENOMIC DNA]</scope>
    <source>
        <strain evidence="5 6">S1162</strain>
    </source>
</reference>
<dbReference type="CDD" id="cd17546">
    <property type="entry name" value="REC_hyHK_CKI1_RcsC-like"/>
    <property type="match status" value="2"/>
</dbReference>
<keyword evidence="6" id="KW-1185">Reference proteome</keyword>
<dbReference type="SUPFAM" id="SSF52172">
    <property type="entry name" value="CheY-like"/>
    <property type="match status" value="2"/>
</dbReference>
<evidence type="ECO:0000256" key="1">
    <source>
        <dbReference type="ARBA" id="ARBA00022553"/>
    </source>
</evidence>
<dbReference type="PANTHER" id="PTHR45339:SF1">
    <property type="entry name" value="HYBRID SIGNAL TRANSDUCTION HISTIDINE KINASE J"/>
    <property type="match status" value="1"/>
</dbReference>
<feature type="domain" description="Response regulatory" evidence="4">
    <location>
        <begin position="183"/>
        <end position="298"/>
    </location>
</feature>
<gene>
    <name evidence="5" type="ORF">HK413_04925</name>
</gene>
<dbReference type="Gene3D" id="3.40.50.2300">
    <property type="match status" value="2"/>
</dbReference>
<feature type="domain" description="Response regulatory" evidence="4">
    <location>
        <begin position="45"/>
        <end position="157"/>
    </location>
</feature>
<dbReference type="PANTHER" id="PTHR45339">
    <property type="entry name" value="HYBRID SIGNAL TRANSDUCTION HISTIDINE KINASE J"/>
    <property type="match status" value="1"/>
</dbReference>
<evidence type="ECO:0000313" key="6">
    <source>
        <dbReference type="Proteomes" id="UP000566071"/>
    </source>
</evidence>
<sequence length="300" mass="33530">MDGKITVTSEEGAGTSFTFNIRCNASAQPQKEELVMDLSLIRGKQLLVVDDNLTHQRVLQQKLTQWGITTTAAHTGNEALALLTNSKFDAVICDLKMPEMDGIALTTLVKQQYPGLPVILLNTIGRDVKKQHPGLFEAILTKPVKQSHLANALLMVLQHHQVEQVQKADNSLHKNFAINYPLKIMVAEDNPVNQLLILKVLDKLGYTPTLTATGNEAIRVLEQEYHDIILMDIELPEMNGLEATRYIRKHHTRQPFIVAITANVMAENREECYKAGMNNYITKPIKLDAFLTILKEAATS</sequence>